<evidence type="ECO:0008006" key="5">
    <source>
        <dbReference type="Google" id="ProtNLM"/>
    </source>
</evidence>
<protein>
    <recommendedName>
        <fullName evidence="5">Integral membrane protein</fullName>
    </recommendedName>
</protein>
<keyword evidence="2" id="KW-0472">Membrane</keyword>
<dbReference type="RefSeq" id="WP_241058906.1">
    <property type="nucleotide sequence ID" value="NZ_JAKWJU010000002.1"/>
</dbReference>
<keyword evidence="2" id="KW-0812">Transmembrane</keyword>
<evidence type="ECO:0000256" key="1">
    <source>
        <dbReference type="SAM" id="MobiDB-lite"/>
    </source>
</evidence>
<evidence type="ECO:0000313" key="4">
    <source>
        <dbReference type="Proteomes" id="UP001166784"/>
    </source>
</evidence>
<feature type="transmembrane region" description="Helical" evidence="2">
    <location>
        <begin position="97"/>
        <end position="116"/>
    </location>
</feature>
<reference evidence="3" key="1">
    <citation type="submission" date="2022-03" db="EMBL/GenBank/DDBJ databases">
        <authorList>
            <person name="Santos J.D.N."/>
            <person name="Kallscheuer N."/>
            <person name="Jogler C."/>
            <person name="Lage O.M."/>
        </authorList>
    </citation>
    <scope>NUCLEOTIDE SEQUENCE</scope>
    <source>
        <strain evidence="3">M600PL45_2</strain>
    </source>
</reference>
<sequence>MEPLRALAAAFPWRAGDVVAETLHAANKAEETERARVRGFTQILIWSITITAVIAILFGLRASAESDVADLFCFPGQEVPPARVCPLGGNTADGSDVFLIEFMGMSAAALAGAVSLKTMRGDSSPYQVSVLLLLLRLPAGAMTAVLGVLLVSGAFLPGLTSLDASAQVVAWAAAFGILQEPVTRAVDRTGRAFLDDLAPDTGQKSAAPGGRSQQRDTGGPPRRRE</sequence>
<comment type="caution">
    <text evidence="3">The sequence shown here is derived from an EMBL/GenBank/DDBJ whole genome shotgun (WGS) entry which is preliminary data.</text>
</comment>
<feature type="region of interest" description="Disordered" evidence="1">
    <location>
        <begin position="195"/>
        <end position="225"/>
    </location>
</feature>
<name>A0ABS9SX67_9ACTN</name>
<feature type="transmembrane region" description="Helical" evidence="2">
    <location>
        <begin position="43"/>
        <end position="62"/>
    </location>
</feature>
<evidence type="ECO:0000313" key="3">
    <source>
        <dbReference type="EMBL" id="MCH6160882.1"/>
    </source>
</evidence>
<gene>
    <name evidence="3" type="ORF">MMA15_10860</name>
</gene>
<keyword evidence="4" id="KW-1185">Reference proteome</keyword>
<dbReference type="EMBL" id="JAKWJU010000002">
    <property type="protein sequence ID" value="MCH6160882.1"/>
    <property type="molecule type" value="Genomic_DNA"/>
</dbReference>
<organism evidence="3 4">
    <name type="scientific">Streptomyces marispadix</name>
    <dbReference type="NCBI Taxonomy" id="2922868"/>
    <lineage>
        <taxon>Bacteria</taxon>
        <taxon>Bacillati</taxon>
        <taxon>Actinomycetota</taxon>
        <taxon>Actinomycetes</taxon>
        <taxon>Kitasatosporales</taxon>
        <taxon>Streptomycetaceae</taxon>
        <taxon>Streptomyces</taxon>
    </lineage>
</organism>
<proteinExistence type="predicted"/>
<feature type="transmembrane region" description="Helical" evidence="2">
    <location>
        <begin position="128"/>
        <end position="149"/>
    </location>
</feature>
<dbReference type="Proteomes" id="UP001166784">
    <property type="component" value="Unassembled WGS sequence"/>
</dbReference>
<evidence type="ECO:0000256" key="2">
    <source>
        <dbReference type="SAM" id="Phobius"/>
    </source>
</evidence>
<keyword evidence="2" id="KW-1133">Transmembrane helix</keyword>
<reference evidence="3" key="2">
    <citation type="journal article" date="2023" name="Int. J. Syst. Evol. Microbiol.">
        <title>Streptomyces marispadix sp. nov., isolated from marine beach sediment of the Northern Coast of Portugal.</title>
        <authorList>
            <person name="dos Santos J.D.N."/>
            <person name="Vitorino I.R."/>
            <person name="Kallscheuer N."/>
            <person name="Srivastava A."/>
            <person name="Krautwurst S."/>
            <person name="Marz M."/>
            <person name="Jogler C."/>
            <person name="Lobo Da Cunha A."/>
            <person name="Catita J."/>
            <person name="Goncalves H."/>
            <person name="Gonzalez I."/>
            <person name="Reyes F."/>
            <person name="Lage O.M."/>
        </authorList>
    </citation>
    <scope>NUCLEOTIDE SEQUENCE</scope>
    <source>
        <strain evidence="3">M600PL45_2</strain>
    </source>
</reference>
<accession>A0ABS9SX67</accession>